<accession>A0A8S1W969</accession>
<dbReference type="Proteomes" id="UP000683925">
    <property type="component" value="Unassembled WGS sequence"/>
</dbReference>
<evidence type="ECO:0000313" key="2">
    <source>
        <dbReference type="Proteomes" id="UP000683925"/>
    </source>
</evidence>
<dbReference type="EMBL" id="CAJJDP010000085">
    <property type="protein sequence ID" value="CAD8185830.1"/>
    <property type="molecule type" value="Genomic_DNA"/>
</dbReference>
<proteinExistence type="predicted"/>
<gene>
    <name evidence="1" type="ORF">POCTA_138.1.T0860177</name>
</gene>
<evidence type="ECO:0000313" key="1">
    <source>
        <dbReference type="EMBL" id="CAD8185830.1"/>
    </source>
</evidence>
<dbReference type="AlphaFoldDB" id="A0A8S1W969"/>
<sequence length="70" mass="8558">MNKTNSKQRFQNFLKRHIQNFEGCLIIGILRFLHLEKYFTYKLSGQYSMLIQIFLNYQIWITYIQCSSDQ</sequence>
<keyword evidence="2" id="KW-1185">Reference proteome</keyword>
<protein>
    <submittedName>
        <fullName evidence="1">Uncharacterized protein</fullName>
    </submittedName>
</protein>
<comment type="caution">
    <text evidence="1">The sequence shown here is derived from an EMBL/GenBank/DDBJ whole genome shotgun (WGS) entry which is preliminary data.</text>
</comment>
<reference evidence="1" key="1">
    <citation type="submission" date="2021-01" db="EMBL/GenBank/DDBJ databases">
        <authorList>
            <consortium name="Genoscope - CEA"/>
            <person name="William W."/>
        </authorList>
    </citation>
    <scope>NUCLEOTIDE SEQUENCE</scope>
</reference>
<organism evidence="1 2">
    <name type="scientific">Paramecium octaurelia</name>
    <dbReference type="NCBI Taxonomy" id="43137"/>
    <lineage>
        <taxon>Eukaryota</taxon>
        <taxon>Sar</taxon>
        <taxon>Alveolata</taxon>
        <taxon>Ciliophora</taxon>
        <taxon>Intramacronucleata</taxon>
        <taxon>Oligohymenophorea</taxon>
        <taxon>Peniculida</taxon>
        <taxon>Parameciidae</taxon>
        <taxon>Paramecium</taxon>
    </lineage>
</organism>
<name>A0A8S1W969_PAROT</name>